<gene>
    <name evidence="1" type="ORF">OFAG_00552</name>
</gene>
<dbReference type="eggNOG" id="ENOG503195F">
    <property type="taxonomic scope" value="Bacteria"/>
</dbReference>
<evidence type="ECO:0008006" key="3">
    <source>
        <dbReference type="Google" id="ProtNLM"/>
    </source>
</evidence>
<sequence>MPVRLWTLHPRYLDARGLVACWREALLARQVLAGNTKGYRRHPQLQRFSRTDDPVLAIDTYLAGLLDEARRRSYRFDASRIGTPGLSVASLPVTTGQLEFEKKHLLGKLEKRSPGFIPLLEKTVPLQPHPLFTVEEGEIERWEKLPGTP</sequence>
<protein>
    <recommendedName>
        <fullName evidence="3">DNA lyase</fullName>
    </recommendedName>
</protein>
<proteinExistence type="predicted"/>
<dbReference type="Pfam" id="PF03013">
    <property type="entry name" value="Pyr_excise"/>
    <property type="match status" value="1"/>
</dbReference>
<evidence type="ECO:0000313" key="2">
    <source>
        <dbReference type="Proteomes" id="UP000003973"/>
    </source>
</evidence>
<name>C3X2G3_9BURK</name>
<keyword evidence="2" id="KW-1185">Reference proteome</keyword>
<comment type="caution">
    <text evidence="1">The sequence shown here is derived from an EMBL/GenBank/DDBJ whole genome shotgun (WGS) entry which is preliminary data.</text>
</comment>
<accession>C3X2G3</accession>
<dbReference type="EMBL" id="ACDP02000026">
    <property type="protein sequence ID" value="EEO27399.1"/>
    <property type="molecule type" value="Genomic_DNA"/>
</dbReference>
<dbReference type="RefSeq" id="WP_005876369.1">
    <property type="nucleotide sequence ID" value="NZ_CABMNL010000001.1"/>
</dbReference>
<dbReference type="Proteomes" id="UP000003973">
    <property type="component" value="Unassembled WGS sequence"/>
</dbReference>
<organism evidence="1 2">
    <name type="scientific">Oxalobacter paraformigenes</name>
    <dbReference type="NCBI Taxonomy" id="556268"/>
    <lineage>
        <taxon>Bacteria</taxon>
        <taxon>Pseudomonadati</taxon>
        <taxon>Pseudomonadota</taxon>
        <taxon>Betaproteobacteria</taxon>
        <taxon>Burkholderiales</taxon>
        <taxon>Oxalobacteraceae</taxon>
        <taxon>Oxalobacter</taxon>
    </lineage>
</organism>
<reference evidence="1" key="1">
    <citation type="submission" date="2011-10" db="EMBL/GenBank/DDBJ databases">
        <title>The Genome Sequence of Oxalobacter formigenes HOxBLS.</title>
        <authorList>
            <consortium name="The Broad Institute Genome Sequencing Platform"/>
            <person name="Earl A."/>
            <person name="Ward D."/>
            <person name="Feldgarden M."/>
            <person name="Gevers D."/>
            <person name="Allison M.J."/>
            <person name="Humphrey S."/>
            <person name="Young S.K."/>
            <person name="Zeng Q."/>
            <person name="Gargeya S."/>
            <person name="Fitzgerald M."/>
            <person name="Haas B."/>
            <person name="Abouelleil A."/>
            <person name="Alvarado L."/>
            <person name="Arachchi H.M."/>
            <person name="Berlin A."/>
            <person name="Brown A."/>
            <person name="Chapman S.B."/>
            <person name="Chen Z."/>
            <person name="Dunbar C."/>
            <person name="Freedman E."/>
            <person name="Gearin G."/>
            <person name="Goldberg J."/>
            <person name="Griggs A."/>
            <person name="Gujja S."/>
            <person name="Heiman D."/>
            <person name="Howarth C."/>
            <person name="Larson L."/>
            <person name="Lui A."/>
            <person name="MacDonald P.J.P."/>
            <person name="Montmayeur A."/>
            <person name="Murphy C."/>
            <person name="Neiman D."/>
            <person name="Pearson M."/>
            <person name="Priest M."/>
            <person name="Roberts A."/>
            <person name="Saif S."/>
            <person name="Shea T."/>
            <person name="Shenoy N."/>
            <person name="Sisk P."/>
            <person name="Stolte C."/>
            <person name="Sykes S."/>
            <person name="Wortman J."/>
            <person name="Nusbaum C."/>
            <person name="Birren B."/>
        </authorList>
    </citation>
    <scope>NUCLEOTIDE SEQUENCE [LARGE SCALE GENOMIC DNA]</scope>
    <source>
        <strain evidence="1">HOxBLS</strain>
    </source>
</reference>
<dbReference type="InterPro" id="IPR004260">
    <property type="entry name" value="Pyr-dimer_DNA_glycosylase"/>
</dbReference>
<dbReference type="AlphaFoldDB" id="C3X2G3"/>
<evidence type="ECO:0000313" key="1">
    <source>
        <dbReference type="EMBL" id="EEO27399.1"/>
    </source>
</evidence>
<dbReference type="HOGENOM" id="CLU_120482_0_0_4"/>